<dbReference type="Proteomes" id="UP000235220">
    <property type="component" value="Chromosome 6"/>
</dbReference>
<protein>
    <submittedName>
        <fullName evidence="2">Ankyrin repeat-containing protein NPR4-like</fullName>
    </submittedName>
</protein>
<dbReference type="PANTHER" id="PTHR24177">
    <property type="entry name" value="CASKIN"/>
    <property type="match status" value="1"/>
</dbReference>
<organism evidence="1 2">
    <name type="scientific">Juglans regia</name>
    <name type="common">English walnut</name>
    <dbReference type="NCBI Taxonomy" id="51240"/>
    <lineage>
        <taxon>Eukaryota</taxon>
        <taxon>Viridiplantae</taxon>
        <taxon>Streptophyta</taxon>
        <taxon>Embryophyta</taxon>
        <taxon>Tracheophyta</taxon>
        <taxon>Spermatophyta</taxon>
        <taxon>Magnoliopsida</taxon>
        <taxon>eudicotyledons</taxon>
        <taxon>Gunneridae</taxon>
        <taxon>Pentapetalae</taxon>
        <taxon>rosids</taxon>
        <taxon>fabids</taxon>
        <taxon>Fagales</taxon>
        <taxon>Juglandaceae</taxon>
        <taxon>Juglans</taxon>
    </lineage>
</organism>
<dbReference type="Gene3D" id="1.25.40.20">
    <property type="entry name" value="Ankyrin repeat-containing domain"/>
    <property type="match status" value="1"/>
</dbReference>
<dbReference type="InterPro" id="IPR026961">
    <property type="entry name" value="PGG_dom"/>
</dbReference>
<dbReference type="KEGG" id="jre:108989503"/>
<dbReference type="RefSeq" id="XP_018818674.1">
    <property type="nucleotide sequence ID" value="XM_018963129.1"/>
</dbReference>
<name>A0A2I4EH06_JUGRE</name>
<dbReference type="GeneID" id="108989503"/>
<dbReference type="AlphaFoldDB" id="A0A2I4EH06"/>
<gene>
    <name evidence="2" type="primary">LOC108989503</name>
</gene>
<evidence type="ECO:0000313" key="2">
    <source>
        <dbReference type="RefSeq" id="XP_018818674.1"/>
    </source>
</evidence>
<accession>A0A2I4EH06</accession>
<evidence type="ECO:0000313" key="1">
    <source>
        <dbReference type="Proteomes" id="UP000235220"/>
    </source>
</evidence>
<dbReference type="Gramene" id="Jr06_17840_p1">
    <property type="protein sequence ID" value="cds.Jr06_17840_p1"/>
    <property type="gene ID" value="Jr06_17840"/>
</dbReference>
<reference evidence="2" key="1">
    <citation type="submission" date="2025-08" db="UniProtKB">
        <authorList>
            <consortium name="RefSeq"/>
        </authorList>
    </citation>
    <scope>IDENTIFICATION</scope>
    <source>
        <tissue evidence="2">Leaves</tissue>
    </source>
</reference>
<keyword evidence="1" id="KW-1185">Reference proteome</keyword>
<proteinExistence type="predicted"/>
<dbReference type="Pfam" id="PF13962">
    <property type="entry name" value="PGG"/>
    <property type="match status" value="1"/>
</dbReference>
<dbReference type="GO" id="GO:0016020">
    <property type="term" value="C:membrane"/>
    <property type="evidence" value="ECO:0000318"/>
    <property type="project" value="GO_Central"/>
</dbReference>
<dbReference type="OrthoDB" id="1921232at2759"/>
<dbReference type="InterPro" id="IPR036770">
    <property type="entry name" value="Ankyrin_rpt-contain_sf"/>
</dbReference>
<dbReference type="PANTHER" id="PTHR24177:SF446">
    <property type="entry name" value="ANKYRIN REPEAT-CONTAINING PROTEIN NPR4-LIKE"/>
    <property type="match status" value="1"/>
</dbReference>
<sequence length="435" mass="49476">MACKRDGDQKTALHVLADQKAPDDEIITSCKDPIKSGNWPLFSACFRKLQAASKSEISKRDELLEMILNELQKKSIEEISEVLKRTTSEVVKTTTTSEVLKSSTNREVVKTTTTSDEVVKSTTSEVLFDAAMSGNVEFLDKVLRKFPMLIWENDHEKDRSIFHVAIQYRQEKVFNLIYNIGAVKDYLVGNKDYDGNNMLHLAGMLPDDHQERLGMPRADLRMQRELLWFKEVKKIVRPYQRSEKNKEGMTPKDVFNATHKDLVKEAERTVRETARSCMLVSTLIATVTFAAALTVPGASNKNMTPLLSKEQWTSFFILSNAVALFTSASSIISSLSVLTSSYAQKEFVKSLHVRLMFGLTTLFLSITAMLLTFIAVMFLIFDYKKLAWLPYLIVILGSGPLFLFLGLHLGLFTDLIRAYYWSSYLCRPSKHRIFE</sequence>
<dbReference type="SUPFAM" id="SSF140860">
    <property type="entry name" value="Pseudo ankyrin repeat-like"/>
    <property type="match status" value="1"/>
</dbReference>
<dbReference type="STRING" id="51240.A0A2I4EH06"/>